<evidence type="ECO:0000313" key="1">
    <source>
        <dbReference type="EMBL" id="APD92018.1"/>
    </source>
</evidence>
<geneLocation type="plasmid" evidence="2">
    <name>pamcp48-600</name>
</geneLocation>
<name>A0AAC9JE44_9ALTE</name>
<dbReference type="Proteomes" id="UP000182101">
    <property type="component" value="Plasmid pAMCP48-600"/>
</dbReference>
<protein>
    <submittedName>
        <fullName evidence="1">Uncharacterized protein</fullName>
    </submittedName>
</protein>
<reference evidence="1 2" key="1">
    <citation type="submission" date="2016-11" db="EMBL/GenBank/DDBJ databases">
        <title>Networking in microbes: conjugative elements and plasmids in the genus Alteromonas.</title>
        <authorList>
            <person name="Lopez-Perez M."/>
            <person name="Ramon-Marco N."/>
            <person name="Rodriguez-Valera F."/>
        </authorList>
    </citation>
    <scope>NUCLEOTIDE SEQUENCE [LARGE SCALE GENOMIC DNA]</scope>
    <source>
        <strain evidence="1 2">CP48</strain>
        <plasmid evidence="2">pamcp48-600</plasmid>
    </source>
</reference>
<keyword evidence="1" id="KW-0614">Plasmid</keyword>
<dbReference type="EMBL" id="CP018025">
    <property type="protein sequence ID" value="APD92018.1"/>
    <property type="molecule type" value="Genomic_DNA"/>
</dbReference>
<dbReference type="AlphaFoldDB" id="A0AAC9JE44"/>
<sequence>MIMRAYALPVFFKRYVVMKTFNLMSNVGKVKYLVNFWNGIKKHADGSAFFDVATFTNKRKRDSFVRSLKKEGYTEKGFY</sequence>
<evidence type="ECO:0000313" key="2">
    <source>
        <dbReference type="Proteomes" id="UP000182101"/>
    </source>
</evidence>
<accession>A0AAC9JE44</accession>
<proteinExistence type="predicted"/>
<organism evidence="1 2">
    <name type="scientific">Alteromonas mediterranea</name>
    <dbReference type="NCBI Taxonomy" id="314275"/>
    <lineage>
        <taxon>Bacteria</taxon>
        <taxon>Pseudomonadati</taxon>
        <taxon>Pseudomonadota</taxon>
        <taxon>Gammaproteobacteria</taxon>
        <taxon>Alteromonadales</taxon>
        <taxon>Alteromonadaceae</taxon>
        <taxon>Alteromonas/Salinimonas group</taxon>
        <taxon>Alteromonas</taxon>
    </lineage>
</organism>
<gene>
    <name evidence="1" type="ORF">BM524_19035</name>
</gene>